<evidence type="ECO:0000256" key="1">
    <source>
        <dbReference type="ARBA" id="ARBA00023015"/>
    </source>
</evidence>
<keyword evidence="2 5" id="KW-0238">DNA-binding</keyword>
<keyword evidence="9" id="KW-1185">Reference proteome</keyword>
<keyword evidence="3" id="KW-0804">Transcription</keyword>
<protein>
    <submittedName>
        <fullName evidence="8">Transcriptional regulatory protein tctD</fullName>
    </submittedName>
</protein>
<dbReference type="InterPro" id="IPR039420">
    <property type="entry name" value="WalR-like"/>
</dbReference>
<dbReference type="PANTHER" id="PTHR48111:SF67">
    <property type="entry name" value="TRANSCRIPTIONAL REGULATORY PROTEIN TCTD"/>
    <property type="match status" value="1"/>
</dbReference>
<keyword evidence="4" id="KW-0597">Phosphoprotein</keyword>
<name>A0ABM8WHW8_9BURK</name>
<dbReference type="PROSITE" id="PS51755">
    <property type="entry name" value="OMPR_PHOB"/>
    <property type="match status" value="1"/>
</dbReference>
<dbReference type="Gene3D" id="1.10.10.10">
    <property type="entry name" value="Winged helix-like DNA-binding domain superfamily/Winged helix DNA-binding domain"/>
    <property type="match status" value="1"/>
</dbReference>
<proteinExistence type="predicted"/>
<evidence type="ECO:0000259" key="6">
    <source>
        <dbReference type="PROSITE" id="PS50110"/>
    </source>
</evidence>
<reference evidence="8 9" key="1">
    <citation type="submission" date="2021-08" db="EMBL/GenBank/DDBJ databases">
        <authorList>
            <person name="Peeters C."/>
        </authorList>
    </citation>
    <scope>NUCLEOTIDE SEQUENCE [LARGE SCALE GENOMIC DNA]</scope>
    <source>
        <strain evidence="8 9">LMG 21510</strain>
    </source>
</reference>
<dbReference type="Pfam" id="PF00486">
    <property type="entry name" value="Trans_reg_C"/>
    <property type="match status" value="1"/>
</dbReference>
<feature type="DNA-binding region" description="OmpR/PhoB-type" evidence="5">
    <location>
        <begin position="123"/>
        <end position="219"/>
    </location>
</feature>
<feature type="modified residue" description="4-aspartylphosphate" evidence="4">
    <location>
        <position position="51"/>
    </location>
</feature>
<dbReference type="Gene3D" id="3.40.50.2300">
    <property type="match status" value="1"/>
</dbReference>
<dbReference type="RefSeq" id="WP_224039558.1">
    <property type="nucleotide sequence ID" value="NZ_CAJZAH010000001.1"/>
</dbReference>
<evidence type="ECO:0000313" key="8">
    <source>
        <dbReference type="EMBL" id="CAG9166995.1"/>
    </source>
</evidence>
<feature type="domain" description="Response regulatory" evidence="6">
    <location>
        <begin position="2"/>
        <end position="116"/>
    </location>
</feature>
<dbReference type="CDD" id="cd00383">
    <property type="entry name" value="trans_reg_C"/>
    <property type="match status" value="1"/>
</dbReference>
<accession>A0ABM8WHW8</accession>
<dbReference type="PROSITE" id="PS50110">
    <property type="entry name" value="RESPONSE_REGULATORY"/>
    <property type="match status" value="1"/>
</dbReference>
<dbReference type="InterPro" id="IPR011006">
    <property type="entry name" value="CheY-like_superfamily"/>
</dbReference>
<keyword evidence="1" id="KW-0805">Transcription regulation</keyword>
<organism evidence="8 9">
    <name type="scientific">Cupriavidus respiraculi</name>
    <dbReference type="NCBI Taxonomy" id="195930"/>
    <lineage>
        <taxon>Bacteria</taxon>
        <taxon>Pseudomonadati</taxon>
        <taxon>Pseudomonadota</taxon>
        <taxon>Betaproteobacteria</taxon>
        <taxon>Burkholderiales</taxon>
        <taxon>Burkholderiaceae</taxon>
        <taxon>Cupriavidus</taxon>
    </lineage>
</organism>
<dbReference type="SMART" id="SM00448">
    <property type="entry name" value="REC"/>
    <property type="match status" value="1"/>
</dbReference>
<evidence type="ECO:0000256" key="4">
    <source>
        <dbReference type="PROSITE-ProRule" id="PRU00169"/>
    </source>
</evidence>
<dbReference type="PANTHER" id="PTHR48111">
    <property type="entry name" value="REGULATOR OF RPOS"/>
    <property type="match status" value="1"/>
</dbReference>
<evidence type="ECO:0000256" key="5">
    <source>
        <dbReference type="PROSITE-ProRule" id="PRU01091"/>
    </source>
</evidence>
<sequence length="228" mass="25114">MRLLLVEDHPELAALVIRSLTHSGFIVDHAPDGESALSMIGTATYDVILLDLSLGRTDGLDVLRTARARHVTTPILILTARSEVSDRILGLDMGADDYMAKPFDMGELEARIKAQLRRRQGGQPLKTYGGLSFDTAERSFSCGGQALTLSRRELAVLEALFLRAGRVATRDVLFQCVFSIDDEVNPETIELYVSRVRKKLKPAGLVITAVRGVGYLLEQRHDARPDAQ</sequence>
<dbReference type="Gene3D" id="6.10.250.690">
    <property type="match status" value="1"/>
</dbReference>
<dbReference type="Pfam" id="PF00072">
    <property type="entry name" value="Response_reg"/>
    <property type="match status" value="1"/>
</dbReference>
<dbReference type="InterPro" id="IPR016032">
    <property type="entry name" value="Sig_transdc_resp-reg_C-effctor"/>
</dbReference>
<dbReference type="InterPro" id="IPR001867">
    <property type="entry name" value="OmpR/PhoB-type_DNA-bd"/>
</dbReference>
<dbReference type="InterPro" id="IPR036388">
    <property type="entry name" value="WH-like_DNA-bd_sf"/>
</dbReference>
<feature type="domain" description="OmpR/PhoB-type" evidence="7">
    <location>
        <begin position="123"/>
        <end position="219"/>
    </location>
</feature>
<comment type="caution">
    <text evidence="8">The sequence shown here is derived from an EMBL/GenBank/DDBJ whole genome shotgun (WGS) entry which is preliminary data.</text>
</comment>
<dbReference type="SUPFAM" id="SSF52172">
    <property type="entry name" value="CheY-like"/>
    <property type="match status" value="1"/>
</dbReference>
<evidence type="ECO:0000313" key="9">
    <source>
        <dbReference type="Proteomes" id="UP000721236"/>
    </source>
</evidence>
<dbReference type="Proteomes" id="UP000721236">
    <property type="component" value="Unassembled WGS sequence"/>
</dbReference>
<dbReference type="SMART" id="SM00862">
    <property type="entry name" value="Trans_reg_C"/>
    <property type="match status" value="1"/>
</dbReference>
<dbReference type="InterPro" id="IPR001789">
    <property type="entry name" value="Sig_transdc_resp-reg_receiver"/>
</dbReference>
<dbReference type="SUPFAM" id="SSF46894">
    <property type="entry name" value="C-terminal effector domain of the bipartite response regulators"/>
    <property type="match status" value="1"/>
</dbReference>
<evidence type="ECO:0000259" key="7">
    <source>
        <dbReference type="PROSITE" id="PS51755"/>
    </source>
</evidence>
<evidence type="ECO:0000256" key="3">
    <source>
        <dbReference type="ARBA" id="ARBA00023163"/>
    </source>
</evidence>
<gene>
    <name evidence="8" type="primary">tctD_1</name>
    <name evidence="8" type="ORF">LMG21510_00617</name>
</gene>
<evidence type="ECO:0000256" key="2">
    <source>
        <dbReference type="ARBA" id="ARBA00023125"/>
    </source>
</evidence>
<dbReference type="EMBL" id="CAJZAH010000001">
    <property type="protein sequence ID" value="CAG9166995.1"/>
    <property type="molecule type" value="Genomic_DNA"/>
</dbReference>